<dbReference type="EMBL" id="JAHHHW010000115">
    <property type="protein sequence ID" value="MBW4433854.1"/>
    <property type="molecule type" value="Genomic_DNA"/>
</dbReference>
<dbReference type="NCBIfam" id="TIGR01525">
    <property type="entry name" value="ATPase-IB_hvy"/>
    <property type="match status" value="1"/>
</dbReference>
<dbReference type="InterPro" id="IPR001757">
    <property type="entry name" value="P_typ_ATPase"/>
</dbReference>
<gene>
    <name evidence="18" type="ORF">KME28_19605</name>
</gene>
<reference evidence="18" key="2">
    <citation type="journal article" date="2022" name="Microbiol. Resour. Announc.">
        <title>Metagenome Sequencing to Explore Phylogenomics of Terrestrial Cyanobacteria.</title>
        <authorList>
            <person name="Ward R.D."/>
            <person name="Stajich J.E."/>
            <person name="Johansen J.R."/>
            <person name="Huntemann M."/>
            <person name="Clum A."/>
            <person name="Foster B."/>
            <person name="Foster B."/>
            <person name="Roux S."/>
            <person name="Palaniappan K."/>
            <person name="Varghese N."/>
            <person name="Mukherjee S."/>
            <person name="Reddy T.B.K."/>
            <person name="Daum C."/>
            <person name="Copeland A."/>
            <person name="Chen I.A."/>
            <person name="Ivanova N.N."/>
            <person name="Kyrpides N.C."/>
            <person name="Shapiro N."/>
            <person name="Eloe-Fadrosh E.A."/>
            <person name="Pietrasiak N."/>
        </authorList>
    </citation>
    <scope>NUCLEOTIDE SEQUENCE</scope>
    <source>
        <strain evidence="18">HA4357-MV3</strain>
    </source>
</reference>
<keyword evidence="4 15" id="KW-1003">Cell membrane</keyword>
<dbReference type="SUPFAM" id="SSF56784">
    <property type="entry name" value="HAD-like"/>
    <property type="match status" value="1"/>
</dbReference>
<evidence type="ECO:0000256" key="5">
    <source>
        <dbReference type="ARBA" id="ARBA00022553"/>
    </source>
</evidence>
<feature type="domain" description="P-type ATPase A" evidence="17">
    <location>
        <begin position="174"/>
        <end position="275"/>
    </location>
</feature>
<keyword evidence="7 15" id="KW-0479">Metal-binding</keyword>
<feature type="compositionally biased region" description="Basic residues" evidence="16">
    <location>
        <begin position="1"/>
        <end position="11"/>
    </location>
</feature>
<reference evidence="18" key="1">
    <citation type="submission" date="2021-05" db="EMBL/GenBank/DDBJ databases">
        <authorList>
            <person name="Pietrasiak N."/>
            <person name="Ward R."/>
            <person name="Stajich J.E."/>
            <person name="Kurbessoian T."/>
        </authorList>
    </citation>
    <scope>NUCLEOTIDE SEQUENCE</scope>
    <source>
        <strain evidence="18">HA4357-MV3</strain>
    </source>
</reference>
<dbReference type="InterPro" id="IPR027256">
    <property type="entry name" value="P-typ_ATPase_IB"/>
</dbReference>
<dbReference type="NCBIfam" id="TIGR01511">
    <property type="entry name" value="ATPase-IB1_Cu"/>
    <property type="match status" value="1"/>
</dbReference>
<dbReference type="PANTHER" id="PTHR43520">
    <property type="entry name" value="ATP7, ISOFORM B"/>
    <property type="match status" value="1"/>
</dbReference>
<keyword evidence="12 15" id="KW-1133">Transmembrane helix</keyword>
<evidence type="ECO:0000256" key="2">
    <source>
        <dbReference type="ARBA" id="ARBA00006024"/>
    </source>
</evidence>
<dbReference type="InterPro" id="IPR023298">
    <property type="entry name" value="ATPase_P-typ_TM_dom_sf"/>
</dbReference>
<comment type="caution">
    <text evidence="18">The sequence shown here is derived from an EMBL/GenBank/DDBJ whole genome shotgun (WGS) entry which is preliminary data.</text>
</comment>
<evidence type="ECO:0000256" key="15">
    <source>
        <dbReference type="RuleBase" id="RU362081"/>
    </source>
</evidence>
<dbReference type="GO" id="GO:0016887">
    <property type="term" value="F:ATP hydrolysis activity"/>
    <property type="evidence" value="ECO:0007669"/>
    <property type="project" value="InterPro"/>
</dbReference>
<keyword evidence="14 15" id="KW-0472">Membrane</keyword>
<keyword evidence="6 15" id="KW-0812">Transmembrane</keyword>
<dbReference type="GO" id="GO:0005524">
    <property type="term" value="F:ATP binding"/>
    <property type="evidence" value="ECO:0007669"/>
    <property type="project" value="UniProtKB-UniRule"/>
</dbReference>
<evidence type="ECO:0000256" key="4">
    <source>
        <dbReference type="ARBA" id="ARBA00022475"/>
    </source>
</evidence>
<evidence type="ECO:0000256" key="6">
    <source>
        <dbReference type="ARBA" id="ARBA00022692"/>
    </source>
</evidence>
<dbReference type="SUPFAM" id="SSF81665">
    <property type="entry name" value="Calcium ATPase, transmembrane domain M"/>
    <property type="match status" value="1"/>
</dbReference>
<proteinExistence type="inferred from homology"/>
<feature type="transmembrane region" description="Helical" evidence="15">
    <location>
        <begin position="49"/>
        <end position="70"/>
    </location>
</feature>
<feature type="region of interest" description="Disordered" evidence="16">
    <location>
        <begin position="1"/>
        <end position="38"/>
    </location>
</feature>
<evidence type="ECO:0000256" key="12">
    <source>
        <dbReference type="ARBA" id="ARBA00022989"/>
    </source>
</evidence>
<keyword evidence="3" id="KW-0813">Transport</keyword>
<dbReference type="InterPro" id="IPR008250">
    <property type="entry name" value="ATPase_P-typ_transduc_dom_A_sf"/>
</dbReference>
<dbReference type="Gene3D" id="3.40.1110.10">
    <property type="entry name" value="Calcium-transporting ATPase, cytoplasmic domain N"/>
    <property type="match status" value="1"/>
</dbReference>
<name>A0A9E3HBU4_9NOST</name>
<dbReference type="GO" id="GO:0043682">
    <property type="term" value="F:P-type divalent copper transporter activity"/>
    <property type="evidence" value="ECO:0007669"/>
    <property type="project" value="TreeGrafter"/>
</dbReference>
<evidence type="ECO:0000259" key="17">
    <source>
        <dbReference type="Pfam" id="PF00122"/>
    </source>
</evidence>
<accession>A0A9E3HBU4</accession>
<dbReference type="InterPro" id="IPR023214">
    <property type="entry name" value="HAD_sf"/>
</dbReference>
<dbReference type="GO" id="GO:0005886">
    <property type="term" value="C:plasma membrane"/>
    <property type="evidence" value="ECO:0007669"/>
    <property type="project" value="UniProtKB-SubCell"/>
</dbReference>
<dbReference type="GO" id="GO:0005507">
    <property type="term" value="F:copper ion binding"/>
    <property type="evidence" value="ECO:0007669"/>
    <property type="project" value="TreeGrafter"/>
</dbReference>
<dbReference type="Gene3D" id="2.70.150.10">
    <property type="entry name" value="Calcium-transporting ATPase, cytoplasmic transduction domain A"/>
    <property type="match status" value="1"/>
</dbReference>
<feature type="transmembrane region" description="Helical" evidence="15">
    <location>
        <begin position="140"/>
        <end position="157"/>
    </location>
</feature>
<evidence type="ECO:0000256" key="10">
    <source>
        <dbReference type="ARBA" id="ARBA00022842"/>
    </source>
</evidence>
<dbReference type="PRINTS" id="PR00119">
    <property type="entry name" value="CATATPASE"/>
</dbReference>
<dbReference type="InterPro" id="IPR036412">
    <property type="entry name" value="HAD-like_sf"/>
</dbReference>
<dbReference type="InterPro" id="IPR059000">
    <property type="entry name" value="ATPase_P-type_domA"/>
</dbReference>
<feature type="transmembrane region" description="Helical" evidence="15">
    <location>
        <begin position="291"/>
        <end position="313"/>
    </location>
</feature>
<feature type="transmembrane region" description="Helical" evidence="15">
    <location>
        <begin position="112"/>
        <end position="134"/>
    </location>
</feature>
<dbReference type="PROSITE" id="PS00154">
    <property type="entry name" value="ATPASE_E1_E2"/>
    <property type="match status" value="1"/>
</dbReference>
<feature type="transmembrane region" description="Helical" evidence="15">
    <location>
        <begin position="631"/>
        <end position="653"/>
    </location>
</feature>
<keyword evidence="13" id="KW-0406">Ion transport</keyword>
<keyword evidence="8 15" id="KW-0547">Nucleotide-binding</keyword>
<dbReference type="GO" id="GO:0055070">
    <property type="term" value="P:copper ion homeostasis"/>
    <property type="evidence" value="ECO:0007669"/>
    <property type="project" value="TreeGrafter"/>
</dbReference>
<dbReference type="InterPro" id="IPR018303">
    <property type="entry name" value="ATPase_P-typ_P_site"/>
</dbReference>
<feature type="transmembrane region" description="Helical" evidence="15">
    <location>
        <begin position="659"/>
        <end position="679"/>
    </location>
</feature>
<evidence type="ECO:0000256" key="9">
    <source>
        <dbReference type="ARBA" id="ARBA00022840"/>
    </source>
</evidence>
<feature type="compositionally biased region" description="Basic and acidic residues" evidence="16">
    <location>
        <begin position="12"/>
        <end position="30"/>
    </location>
</feature>
<evidence type="ECO:0000256" key="11">
    <source>
        <dbReference type="ARBA" id="ARBA00022967"/>
    </source>
</evidence>
<dbReference type="Proteomes" id="UP000813215">
    <property type="component" value="Unassembled WGS sequence"/>
</dbReference>
<dbReference type="NCBIfam" id="TIGR01494">
    <property type="entry name" value="ATPase_P-type"/>
    <property type="match status" value="1"/>
</dbReference>
<dbReference type="FunFam" id="2.70.150.10:FF:000002">
    <property type="entry name" value="Copper-transporting ATPase 1, putative"/>
    <property type="match status" value="1"/>
</dbReference>
<dbReference type="AlphaFoldDB" id="A0A9E3HBU4"/>
<feature type="transmembrane region" description="Helical" evidence="15">
    <location>
        <begin position="325"/>
        <end position="344"/>
    </location>
</feature>
<evidence type="ECO:0000313" key="19">
    <source>
        <dbReference type="Proteomes" id="UP000813215"/>
    </source>
</evidence>
<keyword evidence="11" id="KW-1278">Translocase</keyword>
<feature type="transmembrane region" description="Helical" evidence="15">
    <location>
        <begin position="82"/>
        <end position="100"/>
    </location>
</feature>
<evidence type="ECO:0000256" key="3">
    <source>
        <dbReference type="ARBA" id="ARBA00022448"/>
    </source>
</evidence>
<evidence type="ECO:0000256" key="16">
    <source>
        <dbReference type="SAM" id="MobiDB-lite"/>
    </source>
</evidence>
<evidence type="ECO:0000256" key="1">
    <source>
        <dbReference type="ARBA" id="ARBA00004651"/>
    </source>
</evidence>
<evidence type="ECO:0000256" key="7">
    <source>
        <dbReference type="ARBA" id="ARBA00022723"/>
    </source>
</evidence>
<dbReference type="SFLD" id="SFLDG00002">
    <property type="entry name" value="C1.7:_P-type_atpase_like"/>
    <property type="match status" value="1"/>
</dbReference>
<dbReference type="Pfam" id="PF00122">
    <property type="entry name" value="E1-E2_ATPase"/>
    <property type="match status" value="1"/>
</dbReference>
<dbReference type="SFLD" id="SFLDF00027">
    <property type="entry name" value="p-type_atpase"/>
    <property type="match status" value="1"/>
</dbReference>
<protein>
    <submittedName>
        <fullName evidence="18">Heavy metal translocating P-type ATPase</fullName>
    </submittedName>
</protein>
<comment type="similarity">
    <text evidence="2 15">Belongs to the cation transport ATPase (P-type) (TC 3.A.3) family. Type IB subfamily.</text>
</comment>
<evidence type="ECO:0000256" key="14">
    <source>
        <dbReference type="ARBA" id="ARBA00023136"/>
    </source>
</evidence>
<keyword evidence="10" id="KW-0460">Magnesium</keyword>
<dbReference type="PRINTS" id="PR00943">
    <property type="entry name" value="CUATPASE"/>
</dbReference>
<keyword evidence="9 15" id="KW-0067">ATP-binding</keyword>
<dbReference type="Gene3D" id="3.40.50.1000">
    <property type="entry name" value="HAD superfamily/HAD-like"/>
    <property type="match status" value="1"/>
</dbReference>
<dbReference type="InterPro" id="IPR044492">
    <property type="entry name" value="P_typ_ATPase_HD_dom"/>
</dbReference>
<keyword evidence="5" id="KW-0597">Phosphoprotein</keyword>
<dbReference type="PANTHER" id="PTHR43520:SF5">
    <property type="entry name" value="CATION-TRANSPORTING P-TYPE ATPASE-RELATED"/>
    <property type="match status" value="1"/>
</dbReference>
<dbReference type="Pfam" id="PF00702">
    <property type="entry name" value="Hydrolase"/>
    <property type="match status" value="1"/>
</dbReference>
<dbReference type="InterPro" id="IPR023299">
    <property type="entry name" value="ATPase_P-typ_cyto_dom_N"/>
</dbReference>
<evidence type="ECO:0000256" key="8">
    <source>
        <dbReference type="ARBA" id="ARBA00022741"/>
    </source>
</evidence>
<sequence length="685" mass="74560">MTKQHHTRNNHVVREGDEHHNHAGHLEHGGHAGHGKHAGHSPEIFKRRFFICLVLTLPILYFSTQLQDWLNYEAIAFPRSEWINPVLAIIIYFYGGWVFLKGAWNELHSKIGMMTLIALAITVAFVYSLAVSLGLQGMPFYWELATLVDIMLLGHWIEMASVQGASRALENLAELVPSQAHRFTNGKVEDVAVSDIQAEDIILIRPGEQVPNDGIVIEGDTNINESFLTGESRPVSKHEGDEVVAGSVNGEGSVKVKVTRIGGDTTINQIMRLVEEAQGSRSRYQVLADRTAYWLTIIAIAAGSLTFFTWLFFSDLIFAVNRSVTVLVITCPHALGLAIPLVIANSTGLAAKNGILVRNRDALERAKDIKNMAFDKTGTLTEGRFAVQRVVSDSLTEEQALAIAAALETSSEHPLAKAVVEAAERRQLHLPQMTDFKTVTGRGVEGKVNGQTYRIGRPEWVEEQNLTLPSSLRQGLNKADERGESAVVLMTNKSAVAVISMADQVRERAREAVNKLKAKNIQVVMITGDAEAVARAVAEDLGIDRYYGRVLPEDKVSIIKQLKQEGATAFVGDGINDAAALLEANIGIAIGAGTNVAIESADLVLIEDDPLDAVKALNLAQKTYSKMIQNLVWATGYNVISIPLAAGVLYTWGILLSPAVGALLMSLSTVIVAINAVMLRRAKLA</sequence>
<evidence type="ECO:0000256" key="13">
    <source>
        <dbReference type="ARBA" id="ARBA00023065"/>
    </source>
</evidence>
<dbReference type="SUPFAM" id="SSF81653">
    <property type="entry name" value="Calcium ATPase, transduction domain A"/>
    <property type="match status" value="1"/>
</dbReference>
<comment type="subcellular location">
    <subcellularLocation>
        <location evidence="1">Cell membrane</location>
        <topology evidence="1">Multi-pass membrane protein</topology>
    </subcellularLocation>
</comment>
<dbReference type="SFLD" id="SFLDS00003">
    <property type="entry name" value="Haloacid_Dehalogenase"/>
    <property type="match status" value="1"/>
</dbReference>
<organism evidence="18 19">
    <name type="scientific">Pelatocladus maniniholoensis HA4357-MV3</name>
    <dbReference type="NCBI Taxonomy" id="1117104"/>
    <lineage>
        <taxon>Bacteria</taxon>
        <taxon>Bacillati</taxon>
        <taxon>Cyanobacteriota</taxon>
        <taxon>Cyanophyceae</taxon>
        <taxon>Nostocales</taxon>
        <taxon>Nostocaceae</taxon>
        <taxon>Pelatocladus</taxon>
    </lineage>
</organism>
<evidence type="ECO:0000313" key="18">
    <source>
        <dbReference type="EMBL" id="MBW4433854.1"/>
    </source>
</evidence>